<name>A0A2S6GJ28_9PSEU</name>
<evidence type="ECO:0000313" key="6">
    <source>
        <dbReference type="EMBL" id="PPK65217.1"/>
    </source>
</evidence>
<dbReference type="InterPro" id="IPR006638">
    <property type="entry name" value="Elp3/MiaA/NifB-like_rSAM"/>
</dbReference>
<evidence type="ECO:0000256" key="3">
    <source>
        <dbReference type="ARBA" id="ARBA00023004"/>
    </source>
</evidence>
<dbReference type="Pfam" id="PF04055">
    <property type="entry name" value="Radical_SAM"/>
    <property type="match status" value="1"/>
</dbReference>
<dbReference type="SUPFAM" id="SSF102114">
    <property type="entry name" value="Radical SAM enzymes"/>
    <property type="match status" value="1"/>
</dbReference>
<dbReference type="GO" id="GO:0003824">
    <property type="term" value="F:catalytic activity"/>
    <property type="evidence" value="ECO:0007669"/>
    <property type="project" value="InterPro"/>
</dbReference>
<dbReference type="GO" id="GO:0046872">
    <property type="term" value="F:metal ion binding"/>
    <property type="evidence" value="ECO:0007669"/>
    <property type="project" value="UniProtKB-KW"/>
</dbReference>
<dbReference type="Gene3D" id="3.20.20.70">
    <property type="entry name" value="Aldolase class I"/>
    <property type="match status" value="1"/>
</dbReference>
<keyword evidence="4" id="KW-0411">Iron-sulfur</keyword>
<dbReference type="OrthoDB" id="5170147at2"/>
<evidence type="ECO:0000256" key="2">
    <source>
        <dbReference type="ARBA" id="ARBA00022723"/>
    </source>
</evidence>
<evidence type="ECO:0000259" key="5">
    <source>
        <dbReference type="PROSITE" id="PS51918"/>
    </source>
</evidence>
<dbReference type="CDD" id="cd01335">
    <property type="entry name" value="Radical_SAM"/>
    <property type="match status" value="1"/>
</dbReference>
<keyword evidence="2" id="KW-0479">Metal-binding</keyword>
<keyword evidence="3" id="KW-0408">Iron</keyword>
<evidence type="ECO:0000313" key="7">
    <source>
        <dbReference type="Proteomes" id="UP000239203"/>
    </source>
</evidence>
<dbReference type="SFLD" id="SFLDS00029">
    <property type="entry name" value="Radical_SAM"/>
    <property type="match status" value="1"/>
</dbReference>
<evidence type="ECO:0000256" key="4">
    <source>
        <dbReference type="ARBA" id="ARBA00023014"/>
    </source>
</evidence>
<keyword evidence="1" id="KW-0949">S-adenosyl-L-methionine</keyword>
<dbReference type="InterPro" id="IPR013785">
    <property type="entry name" value="Aldolase_TIM"/>
</dbReference>
<accession>A0A2S6GJ28</accession>
<dbReference type="EMBL" id="PTIX01000015">
    <property type="protein sequence ID" value="PPK65217.1"/>
    <property type="molecule type" value="Genomic_DNA"/>
</dbReference>
<sequence length="349" mass="39811">MSLPLDEHLGALYRAYGPPKAMGDSAPAHDRPHFFLHRNFLGEQDLAILFNTKRCRYQCKFCALPFKSSRDWVPAEQVRAQFRHVLDEDRHALGVLERITIANEGSVFDETTFPPEALTDITTAVRKLPRVRKIVLETRLEFARADRLRQIARDSGKTLDILTGFETLDEDLRERVLGKREPLESFLRGLDEVAEAGCELTAYVLFKPDPEMTDEQAWTEAEKAIDYLHEHCASRRVPLTIRINPMYVAHGTQWAARAQRLPDYKPPRLSDIVAMAERKREEGIAVYLGLTSEGLSDEDKTYRAREDFTRGLLKRAIVMNGDGSVRPGHHLLPLIAEPRTATDLTMEHK</sequence>
<protein>
    <recommendedName>
        <fullName evidence="5">Radical SAM core domain-containing protein</fullName>
    </recommendedName>
</protein>
<dbReference type="PROSITE" id="PS51918">
    <property type="entry name" value="RADICAL_SAM"/>
    <property type="match status" value="1"/>
</dbReference>
<keyword evidence="7" id="KW-1185">Reference proteome</keyword>
<reference evidence="6 7" key="1">
    <citation type="submission" date="2018-02" db="EMBL/GenBank/DDBJ databases">
        <title>Genomic Encyclopedia of Archaeal and Bacterial Type Strains, Phase II (KMG-II): from individual species to whole genera.</title>
        <authorList>
            <person name="Goeker M."/>
        </authorList>
    </citation>
    <scope>NUCLEOTIDE SEQUENCE [LARGE SCALE GENOMIC DNA]</scope>
    <source>
        <strain evidence="6 7">YU 961-1</strain>
    </source>
</reference>
<proteinExistence type="predicted"/>
<dbReference type="RefSeq" id="WP_104481312.1">
    <property type="nucleotide sequence ID" value="NZ_CP154825.1"/>
</dbReference>
<gene>
    <name evidence="6" type="ORF">CLV40_11564</name>
</gene>
<dbReference type="AlphaFoldDB" id="A0A2S6GJ28"/>
<dbReference type="InterPro" id="IPR058240">
    <property type="entry name" value="rSAM_sf"/>
</dbReference>
<feature type="domain" description="Radical SAM core" evidence="5">
    <location>
        <begin position="39"/>
        <end position="285"/>
    </location>
</feature>
<evidence type="ECO:0000256" key="1">
    <source>
        <dbReference type="ARBA" id="ARBA00022691"/>
    </source>
</evidence>
<dbReference type="InterPro" id="IPR007197">
    <property type="entry name" value="rSAM"/>
</dbReference>
<dbReference type="SMART" id="SM00729">
    <property type="entry name" value="Elp3"/>
    <property type="match status" value="1"/>
</dbReference>
<organism evidence="6 7">
    <name type="scientific">Actinokineospora auranticolor</name>
    <dbReference type="NCBI Taxonomy" id="155976"/>
    <lineage>
        <taxon>Bacteria</taxon>
        <taxon>Bacillati</taxon>
        <taxon>Actinomycetota</taxon>
        <taxon>Actinomycetes</taxon>
        <taxon>Pseudonocardiales</taxon>
        <taxon>Pseudonocardiaceae</taxon>
        <taxon>Actinokineospora</taxon>
    </lineage>
</organism>
<dbReference type="GO" id="GO:0051536">
    <property type="term" value="F:iron-sulfur cluster binding"/>
    <property type="evidence" value="ECO:0007669"/>
    <property type="project" value="UniProtKB-KW"/>
</dbReference>
<comment type="caution">
    <text evidence="6">The sequence shown here is derived from an EMBL/GenBank/DDBJ whole genome shotgun (WGS) entry which is preliminary data.</text>
</comment>
<dbReference type="Proteomes" id="UP000239203">
    <property type="component" value="Unassembled WGS sequence"/>
</dbReference>